<name>A0A8K1CBH9_PYTOL</name>
<feature type="domain" description="RNase III" evidence="2">
    <location>
        <begin position="973"/>
        <end position="1087"/>
    </location>
</feature>
<dbReference type="InterPro" id="IPR027417">
    <property type="entry name" value="P-loop_NTPase"/>
</dbReference>
<dbReference type="SMART" id="SM00535">
    <property type="entry name" value="RIBOc"/>
    <property type="match status" value="2"/>
</dbReference>
<evidence type="ECO:0000313" key="5">
    <source>
        <dbReference type="Proteomes" id="UP000794436"/>
    </source>
</evidence>
<dbReference type="InterPro" id="IPR014001">
    <property type="entry name" value="Helicase_ATP-bd"/>
</dbReference>
<dbReference type="GO" id="GO:0006396">
    <property type="term" value="P:RNA processing"/>
    <property type="evidence" value="ECO:0007669"/>
    <property type="project" value="InterPro"/>
</dbReference>
<feature type="domain" description="Helicase ATP-binding" evidence="3">
    <location>
        <begin position="7"/>
        <end position="177"/>
    </location>
</feature>
<dbReference type="Pfam" id="PF00636">
    <property type="entry name" value="Ribonuclease_3"/>
    <property type="match status" value="2"/>
</dbReference>
<comment type="caution">
    <text evidence="4">The sequence shown here is derived from an EMBL/GenBank/DDBJ whole genome shotgun (WGS) entry which is preliminary data.</text>
</comment>
<proteinExistence type="predicted"/>
<dbReference type="OrthoDB" id="416741at2759"/>
<dbReference type="InterPro" id="IPR000999">
    <property type="entry name" value="RNase_III_dom"/>
</dbReference>
<dbReference type="Gene3D" id="3.40.50.300">
    <property type="entry name" value="P-loop containing nucleotide triphosphate hydrolases"/>
    <property type="match status" value="2"/>
</dbReference>
<dbReference type="Gene3D" id="1.10.1520.10">
    <property type="entry name" value="Ribonuclease III domain"/>
    <property type="match status" value="2"/>
</dbReference>
<sequence length="1393" mass="156475">MEHQHELLALARRTNVLVSSPHKIGRTFLAALLLREHVMAKTMTPTAGSNDDNSKQIAIAVAPTTEERQALQAELVRVCGEEFWYVESTDAVAAAQDLANRLDDERKPHIAVVSPKILHYLLQKKLVVAEQIGLLVLERADEIHEVSPSLYRMIFSASQLSSKSVSTSSPRIFATTKTPSSELHWKNEQPPFIGNIQSVDVTNIPSTVHEPTYPPLLAEVFDPNQADNASWKLPVDVRDFLMGSNDHKVDFVRTLRLELEMGNSAAVYDERKKQDRVNRFIQDAQTVYQHLGLWCLLKFVELELLANLRGCLVEDMDKSTRKTLSRIEREATNTDDFIDGLAEAAFGLDETKTVSIQDTLNVLSWLSLKMEETGVSSATPRLLKAAAVVRSQLVNGKSDKRCWVFVERRSYCAVIAEYLSVYLSDLGIPPTCSMLGRSNARITGSLNFSSYLKVVTLFNERNTNVLVTSSIPQKSQCDILELELCDLVLIFDELHDPGRLLTFGRRAHSSFGIVKYMLPHCSDTLMKLNLLMARMNEQIQEEGEFGSLLPNPTHNGCYAMTGAAPPAAPQLIDFQVPSEDAIAVFNSENKPKDQGTRGSADREHLTVGGCIDGFASPISINSCLEDLSPQDTYDLPPVSARELGLPTLRSLVDQHDDVSPKPIKMCFYGIQGLQFAILSTKELYTGNTNTGWRYDFATSEVMEPVIHCVTLEMRPVEMQLSKSELLEALHFHLVTIRLVCMGVDDALREVKVFGDDVWKEFSEQNDKGYLVVPSKLNANGEDCVLDWDYLRDIITKPLLMDCWPLPSVEIPEDEWICVPTNRHNVSYVVQPVTGELAGDRIQLSCDKDDVKVKFKPSKPGPGNPSFGQWYTRDELKGADPTQPLVHGTQIPFIAPMMQRVLRRNHSETHAAQPKTKFKQRLLLPQYAFLLRMTKSRYFEAMGIIPLLYELERKCQLSNLMLEIGMEIDLALLDHATTRPLYERLEILGDSFLKLESSCLTYQDQTKSQEGDLTDLRKEMIRNERLTQWALKANLHRYISYTTEIEQHPFRIWKPSCVGETPDPLAAPFKWIADVLEAVCGAYLVGQGEKGARHFLTWVGVLDSSLEYARRFYPDCYPTIRQGIETVTTCGSLGFVITGYEGLSDRLTALEHRLRYSFQNKLLLLEAIAHSSNRPLELRSTHEVRHATPITEPWKKNYQRLEFLGDAVIEYLTLSYAFVKYETWSPGSLTQWKSATVSNDALGPTAIACFGIDECILTQVLNDKTKQMLSRITRKYHSTEESSSTSINANKVRLPKVFADVFEALVGAVFLDSGHDLQLVRDVFLGPLLDTVENDALAYVCRASKIAMLPSEEGGDLTHGKTESSIVRPEASTLSACVYESLTALWDALISWVI</sequence>
<protein>
    <submittedName>
        <fullName evidence="4">Uncharacterized protein</fullName>
    </submittedName>
</protein>
<dbReference type="EMBL" id="SPLM01000109">
    <property type="protein sequence ID" value="TMW59618.1"/>
    <property type="molecule type" value="Genomic_DNA"/>
</dbReference>
<dbReference type="GO" id="GO:0004525">
    <property type="term" value="F:ribonuclease III activity"/>
    <property type="evidence" value="ECO:0007669"/>
    <property type="project" value="InterPro"/>
</dbReference>
<dbReference type="PANTHER" id="PTHR14950:SF37">
    <property type="entry name" value="ENDORIBONUCLEASE DICER"/>
    <property type="match status" value="1"/>
</dbReference>
<dbReference type="PROSITE" id="PS51192">
    <property type="entry name" value="HELICASE_ATP_BIND_1"/>
    <property type="match status" value="1"/>
</dbReference>
<accession>A0A8K1CBH9</accession>
<gene>
    <name evidence="4" type="ORF">Poli38472_004687</name>
</gene>
<dbReference type="PANTHER" id="PTHR14950">
    <property type="entry name" value="DICER-RELATED"/>
    <property type="match status" value="1"/>
</dbReference>
<dbReference type="PROSITE" id="PS50142">
    <property type="entry name" value="RNASE_3_2"/>
    <property type="match status" value="2"/>
</dbReference>
<dbReference type="Proteomes" id="UP000794436">
    <property type="component" value="Unassembled WGS sequence"/>
</dbReference>
<reference evidence="4" key="1">
    <citation type="submission" date="2019-03" db="EMBL/GenBank/DDBJ databases">
        <title>Long read genome sequence of the mycoparasitic Pythium oligandrum ATCC 38472 isolated from sugarbeet rhizosphere.</title>
        <authorList>
            <person name="Gaulin E."/>
        </authorList>
    </citation>
    <scope>NUCLEOTIDE SEQUENCE</scope>
    <source>
        <strain evidence="4">ATCC 38472_TT</strain>
    </source>
</reference>
<dbReference type="CDD" id="cd00593">
    <property type="entry name" value="RIBOc"/>
    <property type="match status" value="2"/>
</dbReference>
<evidence type="ECO:0000259" key="3">
    <source>
        <dbReference type="PROSITE" id="PS51192"/>
    </source>
</evidence>
<organism evidence="4 5">
    <name type="scientific">Pythium oligandrum</name>
    <name type="common">Mycoparasitic fungus</name>
    <dbReference type="NCBI Taxonomy" id="41045"/>
    <lineage>
        <taxon>Eukaryota</taxon>
        <taxon>Sar</taxon>
        <taxon>Stramenopiles</taxon>
        <taxon>Oomycota</taxon>
        <taxon>Peronosporomycetes</taxon>
        <taxon>Pythiales</taxon>
        <taxon>Pythiaceae</taxon>
        <taxon>Pythium</taxon>
    </lineage>
</organism>
<evidence type="ECO:0000313" key="4">
    <source>
        <dbReference type="EMBL" id="TMW59618.1"/>
    </source>
</evidence>
<dbReference type="InterPro" id="IPR036389">
    <property type="entry name" value="RNase_III_sf"/>
</dbReference>
<dbReference type="SUPFAM" id="SSF69065">
    <property type="entry name" value="RNase III domain-like"/>
    <property type="match status" value="2"/>
</dbReference>
<keyword evidence="5" id="KW-1185">Reference proteome</keyword>
<keyword evidence="1" id="KW-0378">Hydrolase</keyword>
<evidence type="ECO:0000259" key="2">
    <source>
        <dbReference type="PROSITE" id="PS50142"/>
    </source>
</evidence>
<dbReference type="SUPFAM" id="SSF52540">
    <property type="entry name" value="P-loop containing nucleoside triphosphate hydrolases"/>
    <property type="match status" value="1"/>
</dbReference>
<dbReference type="PROSITE" id="PS00517">
    <property type="entry name" value="RNASE_3_1"/>
    <property type="match status" value="1"/>
</dbReference>
<evidence type="ECO:0000256" key="1">
    <source>
        <dbReference type="ARBA" id="ARBA00022801"/>
    </source>
</evidence>
<feature type="domain" description="RNase III" evidence="2">
    <location>
        <begin position="1146"/>
        <end position="1313"/>
    </location>
</feature>